<keyword evidence="6" id="KW-0479">Metal-binding</keyword>
<dbReference type="Pfam" id="PF03167">
    <property type="entry name" value="UDG"/>
    <property type="match status" value="1"/>
</dbReference>
<dbReference type="SMART" id="SM00987">
    <property type="entry name" value="UreE_C"/>
    <property type="match status" value="1"/>
</dbReference>
<keyword evidence="9" id="KW-0408">Iron</keyword>
<dbReference type="NCBIfam" id="TIGR00758">
    <property type="entry name" value="UDG_fam4"/>
    <property type="match status" value="1"/>
</dbReference>
<keyword evidence="5" id="KW-0004">4Fe-4S</keyword>
<keyword evidence="10" id="KW-0411">Iron-sulfur</keyword>
<keyword evidence="11" id="KW-0234">DNA repair</keyword>
<dbReference type="InterPro" id="IPR036895">
    <property type="entry name" value="Uracil-DNA_glycosylase-like_sf"/>
</dbReference>
<sequence length="208" mass="22733">MDLSHITTLAELRAAVEAFEGCSLKASANRTVFSDGNPQGGIVLIGEAPGAQEDAQGKPFVGRSGQLLDKMLAEINLSRNTADKGGVYITNTVFWRPPDNRTPTPAEILSCRPFLLKHLELLRPKIIVMVGGTAVKAVLQTKDGIGQFRNRWLEFDVPGYGKVPTLATFHPAYLLRNPPAKKEAWADFLMLREKVEQLGLLPERATAA</sequence>
<evidence type="ECO:0000256" key="3">
    <source>
        <dbReference type="ARBA" id="ARBA00012030"/>
    </source>
</evidence>
<evidence type="ECO:0000256" key="4">
    <source>
        <dbReference type="ARBA" id="ARBA00019403"/>
    </source>
</evidence>
<dbReference type="Proteomes" id="UP000320948">
    <property type="component" value="Unassembled WGS sequence"/>
</dbReference>
<dbReference type="InterPro" id="IPR051536">
    <property type="entry name" value="UDG_Type-4/5"/>
</dbReference>
<dbReference type="EMBL" id="VAFM01000001">
    <property type="protein sequence ID" value="TKW61770.1"/>
    <property type="molecule type" value="Genomic_DNA"/>
</dbReference>
<dbReference type="InterPro" id="IPR005122">
    <property type="entry name" value="Uracil-DNA_glycosylase-like"/>
</dbReference>
<evidence type="ECO:0000256" key="7">
    <source>
        <dbReference type="ARBA" id="ARBA00022763"/>
    </source>
</evidence>
<evidence type="ECO:0000313" key="14">
    <source>
        <dbReference type="Proteomes" id="UP000320948"/>
    </source>
</evidence>
<evidence type="ECO:0000256" key="10">
    <source>
        <dbReference type="ARBA" id="ARBA00023014"/>
    </source>
</evidence>
<dbReference type="GO" id="GO:0051539">
    <property type="term" value="F:4 iron, 4 sulfur cluster binding"/>
    <property type="evidence" value="ECO:0007669"/>
    <property type="project" value="UniProtKB-KW"/>
</dbReference>
<dbReference type="EC" id="3.2.2.27" evidence="3"/>
<accession>A0A6N4R5T0</accession>
<dbReference type="GO" id="GO:0004844">
    <property type="term" value="F:uracil DNA N-glycosylase activity"/>
    <property type="evidence" value="ECO:0007669"/>
    <property type="project" value="UniProtKB-EC"/>
</dbReference>
<comment type="similarity">
    <text evidence="2">Belongs to the uracil-DNA glycosylase (UDG) superfamily. Type 4 (UDGa) family.</text>
</comment>
<dbReference type="PANTHER" id="PTHR33693:SF1">
    <property type="entry name" value="TYPE-4 URACIL-DNA GLYCOSYLASE"/>
    <property type="match status" value="1"/>
</dbReference>
<evidence type="ECO:0000256" key="8">
    <source>
        <dbReference type="ARBA" id="ARBA00022801"/>
    </source>
</evidence>
<organism evidence="13 14">
    <name type="scientific">Blastochloris viridis</name>
    <name type="common">Rhodopseudomonas viridis</name>
    <dbReference type="NCBI Taxonomy" id="1079"/>
    <lineage>
        <taxon>Bacteria</taxon>
        <taxon>Pseudomonadati</taxon>
        <taxon>Pseudomonadota</taxon>
        <taxon>Alphaproteobacteria</taxon>
        <taxon>Hyphomicrobiales</taxon>
        <taxon>Blastochloridaceae</taxon>
        <taxon>Blastochloris</taxon>
    </lineage>
</organism>
<comment type="catalytic activity">
    <reaction evidence="1">
        <text>Hydrolyzes single-stranded DNA or mismatched double-stranded DNA and polynucleotides, releasing free uracil.</text>
        <dbReference type="EC" id="3.2.2.27"/>
    </reaction>
</comment>
<name>A0A6N4R5T0_BLAVI</name>
<evidence type="ECO:0000313" key="13">
    <source>
        <dbReference type="EMBL" id="TKW61770.1"/>
    </source>
</evidence>
<evidence type="ECO:0000256" key="9">
    <source>
        <dbReference type="ARBA" id="ARBA00023004"/>
    </source>
</evidence>
<dbReference type="PANTHER" id="PTHR33693">
    <property type="entry name" value="TYPE-5 URACIL-DNA GLYCOSYLASE"/>
    <property type="match status" value="1"/>
</dbReference>
<keyword evidence="8" id="KW-0378">Hydrolase</keyword>
<feature type="domain" description="Uracil-DNA glycosylase-like" evidence="12">
    <location>
        <begin position="33"/>
        <end position="189"/>
    </location>
</feature>
<dbReference type="GO" id="GO:0046872">
    <property type="term" value="F:metal ion binding"/>
    <property type="evidence" value="ECO:0007669"/>
    <property type="project" value="UniProtKB-KW"/>
</dbReference>
<proteinExistence type="inferred from homology"/>
<comment type="caution">
    <text evidence="13">The sequence shown here is derived from an EMBL/GenBank/DDBJ whole genome shotgun (WGS) entry which is preliminary data.</text>
</comment>
<gene>
    <name evidence="13" type="ORF">DI628_03890</name>
</gene>
<protein>
    <recommendedName>
        <fullName evidence="4">Type-4 uracil-DNA glycosylase</fullName>
        <ecNumber evidence="3">3.2.2.27</ecNumber>
    </recommendedName>
</protein>
<dbReference type="AlphaFoldDB" id="A0A6N4R5T0"/>
<dbReference type="SMART" id="SM00986">
    <property type="entry name" value="UDG"/>
    <property type="match status" value="1"/>
</dbReference>
<evidence type="ECO:0000256" key="6">
    <source>
        <dbReference type="ARBA" id="ARBA00022723"/>
    </source>
</evidence>
<evidence type="ECO:0000259" key="12">
    <source>
        <dbReference type="SMART" id="SM00986"/>
    </source>
</evidence>
<keyword evidence="7" id="KW-0227">DNA damage</keyword>
<dbReference type="InterPro" id="IPR005273">
    <property type="entry name" value="Ura-DNA_glyco_family4"/>
</dbReference>
<evidence type="ECO:0000256" key="5">
    <source>
        <dbReference type="ARBA" id="ARBA00022485"/>
    </source>
</evidence>
<evidence type="ECO:0000256" key="11">
    <source>
        <dbReference type="ARBA" id="ARBA00023204"/>
    </source>
</evidence>
<evidence type="ECO:0000256" key="1">
    <source>
        <dbReference type="ARBA" id="ARBA00001400"/>
    </source>
</evidence>
<reference evidence="13 14" key="1">
    <citation type="journal article" date="2017" name="Nat. Commun.">
        <title>In situ click chemistry generation of cyclooxygenase-2 inhibitors.</title>
        <authorList>
            <person name="Bhardwaj A."/>
            <person name="Kaur J."/>
            <person name="Wuest M."/>
            <person name="Wuest F."/>
        </authorList>
    </citation>
    <scope>NUCLEOTIDE SEQUENCE [LARGE SCALE GENOMIC DNA]</scope>
    <source>
        <strain evidence="13">S2_018_000_R2_106</strain>
    </source>
</reference>
<dbReference type="SUPFAM" id="SSF52141">
    <property type="entry name" value="Uracil-DNA glycosylase-like"/>
    <property type="match status" value="1"/>
</dbReference>
<evidence type="ECO:0000256" key="2">
    <source>
        <dbReference type="ARBA" id="ARBA00006521"/>
    </source>
</evidence>
<dbReference type="GO" id="GO:0006281">
    <property type="term" value="P:DNA repair"/>
    <property type="evidence" value="ECO:0007669"/>
    <property type="project" value="UniProtKB-KW"/>
</dbReference>
<dbReference type="CDD" id="cd10030">
    <property type="entry name" value="UDG-F4_TTUDGA_SPO1dp_like"/>
    <property type="match status" value="1"/>
</dbReference>
<dbReference type="Gene3D" id="3.40.470.10">
    <property type="entry name" value="Uracil-DNA glycosylase-like domain"/>
    <property type="match status" value="1"/>
</dbReference>